<accession>A0ABN9FJT4</accession>
<gene>
    <name evidence="1" type="ORF">SPARVUS_LOCUS12139564</name>
</gene>
<protein>
    <submittedName>
        <fullName evidence="1">Uncharacterized protein</fullName>
    </submittedName>
</protein>
<comment type="caution">
    <text evidence="1">The sequence shown here is derived from an EMBL/GenBank/DDBJ whole genome shotgun (WGS) entry which is preliminary data.</text>
</comment>
<name>A0ABN9FJT4_9NEOB</name>
<dbReference type="EMBL" id="CATNWA010016979">
    <property type="protein sequence ID" value="CAI9596884.1"/>
    <property type="molecule type" value="Genomic_DNA"/>
</dbReference>
<dbReference type="Proteomes" id="UP001162483">
    <property type="component" value="Unassembled WGS sequence"/>
</dbReference>
<reference evidence="1" key="1">
    <citation type="submission" date="2023-05" db="EMBL/GenBank/DDBJ databases">
        <authorList>
            <person name="Stuckert A."/>
        </authorList>
    </citation>
    <scope>NUCLEOTIDE SEQUENCE</scope>
</reference>
<evidence type="ECO:0000313" key="1">
    <source>
        <dbReference type="EMBL" id="CAI9596884.1"/>
    </source>
</evidence>
<proteinExistence type="predicted"/>
<evidence type="ECO:0000313" key="2">
    <source>
        <dbReference type="Proteomes" id="UP001162483"/>
    </source>
</evidence>
<feature type="non-terminal residue" evidence="1">
    <location>
        <position position="1"/>
    </location>
</feature>
<organism evidence="1 2">
    <name type="scientific">Staurois parvus</name>
    <dbReference type="NCBI Taxonomy" id="386267"/>
    <lineage>
        <taxon>Eukaryota</taxon>
        <taxon>Metazoa</taxon>
        <taxon>Chordata</taxon>
        <taxon>Craniata</taxon>
        <taxon>Vertebrata</taxon>
        <taxon>Euteleostomi</taxon>
        <taxon>Amphibia</taxon>
        <taxon>Batrachia</taxon>
        <taxon>Anura</taxon>
        <taxon>Neobatrachia</taxon>
        <taxon>Ranoidea</taxon>
        <taxon>Ranidae</taxon>
        <taxon>Staurois</taxon>
    </lineage>
</organism>
<sequence length="123" mass="12887">TSCDSGVQSQSKSCDSGVPIPSISCDSGVPIPSMDTSMYQSSPRHARRLSTNPSETFAAVIARTIGPAPPNHVIQVLAIPSISCDSGVPITSISCDSGVPIPSMDTGVYNQAPRHADGFYKHW</sequence>
<keyword evidence="2" id="KW-1185">Reference proteome</keyword>